<gene>
    <name evidence="2" type="ORF">EVJ58_g2862</name>
</gene>
<feature type="compositionally biased region" description="Basic and acidic residues" evidence="1">
    <location>
        <begin position="15"/>
        <end position="24"/>
    </location>
</feature>
<accession>A0A4Y9YSJ8</accession>
<feature type="region of interest" description="Disordered" evidence="1">
    <location>
        <begin position="1"/>
        <end position="108"/>
    </location>
</feature>
<feature type="compositionally biased region" description="Basic and acidic residues" evidence="1">
    <location>
        <begin position="36"/>
        <end position="46"/>
    </location>
</feature>
<dbReference type="EMBL" id="SEKV01000110">
    <property type="protein sequence ID" value="TFY64069.1"/>
    <property type="molecule type" value="Genomic_DNA"/>
</dbReference>
<reference evidence="2 3" key="1">
    <citation type="submission" date="2019-01" db="EMBL/GenBank/DDBJ databases">
        <title>Genome sequencing of the rare red list fungi Fomitopsis rosea.</title>
        <authorList>
            <person name="Buettner E."/>
            <person name="Kellner H."/>
        </authorList>
    </citation>
    <scope>NUCLEOTIDE SEQUENCE [LARGE SCALE GENOMIC DNA]</scope>
    <source>
        <strain evidence="2 3">DSM 105464</strain>
    </source>
</reference>
<feature type="compositionally biased region" description="Basic and acidic residues" evidence="1">
    <location>
        <begin position="263"/>
        <end position="274"/>
    </location>
</feature>
<name>A0A4Y9YSJ8_9APHY</name>
<evidence type="ECO:0000256" key="1">
    <source>
        <dbReference type="SAM" id="MobiDB-lite"/>
    </source>
</evidence>
<organism evidence="2 3">
    <name type="scientific">Rhodofomes roseus</name>
    <dbReference type="NCBI Taxonomy" id="34475"/>
    <lineage>
        <taxon>Eukaryota</taxon>
        <taxon>Fungi</taxon>
        <taxon>Dikarya</taxon>
        <taxon>Basidiomycota</taxon>
        <taxon>Agaricomycotina</taxon>
        <taxon>Agaricomycetes</taxon>
        <taxon>Polyporales</taxon>
        <taxon>Rhodofomes</taxon>
    </lineage>
</organism>
<feature type="region of interest" description="Disordered" evidence="1">
    <location>
        <begin position="317"/>
        <end position="343"/>
    </location>
</feature>
<evidence type="ECO:0000313" key="2">
    <source>
        <dbReference type="EMBL" id="TFY64069.1"/>
    </source>
</evidence>
<feature type="compositionally biased region" description="Polar residues" evidence="1">
    <location>
        <begin position="234"/>
        <end position="244"/>
    </location>
</feature>
<evidence type="ECO:0000313" key="3">
    <source>
        <dbReference type="Proteomes" id="UP000298390"/>
    </source>
</evidence>
<feature type="compositionally biased region" description="Acidic residues" evidence="1">
    <location>
        <begin position="58"/>
        <end position="75"/>
    </location>
</feature>
<feature type="compositionally biased region" description="Basic and acidic residues" evidence="1">
    <location>
        <begin position="96"/>
        <end position="108"/>
    </location>
</feature>
<sequence>MKDPSMAESNNRSANEAREREDRPALPCTSVSPADGVDRNEVREGEDVLMQDGKVEVEVPEDSEVEVEEADELVDSDNNSAHKAQAARKGKASAAPKHDNPEVDKSAPKWEGHWTLLMPAKFMGKWRCTQCKKSGATECVIRGLKRRCDACTVGHRSPCKIKINTRKRMAVSLSKEMLDSPGKDNIVSRAPQSGKAKTAAKPKTKVATPVSRTLAKSATAMPNKRTKVDATQEAMPSSAKTSAHTLKPGPFNAKNVKASQKTAENKSTHTEARETITINSDSEDDQPLRALVAGAASRPDAPEDVMDIDELQVVDGKGKSRAGNPGQLPEVVQNDSQPDDHGFPWHGNQNVVVTMGWLGTQWKGLMEQIQDRIEDEVESALGYQIAKMQTASSKPQVPASQPHQLPEDVMRRPWYPKYFGLRPTPMNNLKGKMLALRALNAAASSSLNGAARSSSNATALTSRNAAASLSKDGMAAFAPDTPTPKQRGGGSTRAVKGYTHMYFNFCINGSLHELA</sequence>
<dbReference type="Proteomes" id="UP000298390">
    <property type="component" value="Unassembled WGS sequence"/>
</dbReference>
<comment type="caution">
    <text evidence="2">The sequence shown here is derived from an EMBL/GenBank/DDBJ whole genome shotgun (WGS) entry which is preliminary data.</text>
</comment>
<protein>
    <submittedName>
        <fullName evidence="2">Uncharacterized protein</fullName>
    </submittedName>
</protein>
<proteinExistence type="predicted"/>
<dbReference type="AlphaFoldDB" id="A0A4Y9YSJ8"/>
<feature type="region of interest" description="Disordered" evidence="1">
    <location>
        <begin position="180"/>
        <end position="274"/>
    </location>
</feature>